<gene>
    <name evidence="2" type="ORF">VCB98_03855</name>
</gene>
<dbReference type="Pfam" id="PF07963">
    <property type="entry name" value="N_methyl"/>
    <property type="match status" value="1"/>
</dbReference>
<dbReference type="SUPFAM" id="SSF54523">
    <property type="entry name" value="Pili subunits"/>
    <property type="match status" value="1"/>
</dbReference>
<dbReference type="InterPro" id="IPR045584">
    <property type="entry name" value="Pilin-like"/>
</dbReference>
<comment type="caution">
    <text evidence="2">The sequence shown here is derived from an EMBL/GenBank/DDBJ whole genome shotgun (WGS) entry which is preliminary data.</text>
</comment>
<dbReference type="EMBL" id="JAYGII010000005">
    <property type="protein sequence ID" value="MEA5444950.1"/>
    <property type="molecule type" value="Genomic_DNA"/>
</dbReference>
<name>A0AAP6JDK3_9GAMM</name>
<dbReference type="AlphaFoldDB" id="A0AAP6JDK3"/>
<organism evidence="2 3">
    <name type="scientific">Natronospira elongata</name>
    <dbReference type="NCBI Taxonomy" id="3110268"/>
    <lineage>
        <taxon>Bacteria</taxon>
        <taxon>Pseudomonadati</taxon>
        <taxon>Pseudomonadota</taxon>
        <taxon>Gammaproteobacteria</taxon>
        <taxon>Natronospirales</taxon>
        <taxon>Natronospiraceae</taxon>
        <taxon>Natronospira</taxon>
    </lineage>
</organism>
<sequence>MLWAVARHQNHSRDRGFTLIELLVVMTLVVVLVLTAMENLLPLTGEAERVAVERNRVAIDTSLRHAAAERLLSQGRDGVRALEGQNPVSLLERPPSNYLGEKPGATPDIVPPGHWYWDPEGEWLIYRVRHGRYFDSDSGDPPHIRYRLVREGGERFFTLRLESAHSYRWDTDGSELARWILAGDAGR</sequence>
<dbReference type="RefSeq" id="WP_346050579.1">
    <property type="nucleotide sequence ID" value="NZ_JAYGII010000005.1"/>
</dbReference>
<keyword evidence="3" id="KW-1185">Reference proteome</keyword>
<dbReference type="Proteomes" id="UP001302316">
    <property type="component" value="Unassembled WGS sequence"/>
</dbReference>
<dbReference type="PROSITE" id="PS00409">
    <property type="entry name" value="PROKAR_NTER_METHYL"/>
    <property type="match status" value="1"/>
</dbReference>
<evidence type="ECO:0000313" key="2">
    <source>
        <dbReference type="EMBL" id="MEA5444950.1"/>
    </source>
</evidence>
<dbReference type="NCBIfam" id="TIGR02532">
    <property type="entry name" value="IV_pilin_GFxxxE"/>
    <property type="match status" value="1"/>
</dbReference>
<feature type="transmembrane region" description="Helical" evidence="1">
    <location>
        <begin position="17"/>
        <end position="37"/>
    </location>
</feature>
<keyword evidence="1" id="KW-0812">Transmembrane</keyword>
<keyword evidence="1" id="KW-0472">Membrane</keyword>
<accession>A0AAP6JDK3</accession>
<protein>
    <submittedName>
        <fullName evidence="2">Prepilin-type N-terminal cleavage/methylation domain-containing protein</fullName>
    </submittedName>
</protein>
<evidence type="ECO:0000256" key="1">
    <source>
        <dbReference type="SAM" id="Phobius"/>
    </source>
</evidence>
<reference evidence="2 3" key="1">
    <citation type="submission" date="2023-12" db="EMBL/GenBank/DDBJ databases">
        <title>Whole-genome sequencing of halo(alkali)philic microorganisms from hypersaline lakes.</title>
        <authorList>
            <person name="Sorokin D.Y."/>
            <person name="Merkel A.Y."/>
            <person name="Messina E."/>
            <person name="Yakimov M."/>
        </authorList>
    </citation>
    <scope>NUCLEOTIDE SEQUENCE [LARGE SCALE GENOMIC DNA]</scope>
    <source>
        <strain evidence="2 3">AB-CW1</strain>
    </source>
</reference>
<proteinExistence type="predicted"/>
<dbReference type="InterPro" id="IPR012902">
    <property type="entry name" value="N_methyl_site"/>
</dbReference>
<evidence type="ECO:0000313" key="3">
    <source>
        <dbReference type="Proteomes" id="UP001302316"/>
    </source>
</evidence>
<keyword evidence="1" id="KW-1133">Transmembrane helix</keyword>